<protein>
    <submittedName>
        <fullName evidence="1">Uncharacterized protein</fullName>
    </submittedName>
</protein>
<sequence>MIKNFRRWSCEKIFSDNESIFKRFFDVSNGI</sequence>
<dbReference type="AlphaFoldDB" id="A5TWR2"/>
<name>A5TWR2_FUSNP</name>
<dbReference type="EMBL" id="CM000440">
    <property type="protein sequence ID" value="EDK89337.1"/>
    <property type="molecule type" value="Genomic_DNA"/>
</dbReference>
<reference evidence="1" key="2">
    <citation type="submission" date="2007-05" db="EMBL/GenBank/DDBJ databases">
        <title>Genome sequence of Fusobacterium nucleatum subspecies polymorphum - a genetically tractable Fusobacterium.</title>
        <authorList>
            <person name="Karpathy S.E."/>
            <person name="Xiang Q."/>
            <person name="Gioia J."/>
            <person name="Jiang H."/>
            <person name="Liu Y."/>
            <person name="Petrosino J.F."/>
            <person name="Yerrapragada S."/>
            <person name="Fox G.E."/>
            <person name="Kinder Haake S."/>
            <person name="Weinstock G.M."/>
            <person name="Highlander S.K."/>
        </authorList>
    </citation>
    <scope>NUCLEOTIDE SEQUENCE [LARGE SCALE GENOMIC DNA]</scope>
    <source>
        <strain evidence="1">ATCC 10953</strain>
    </source>
</reference>
<reference evidence="1" key="1">
    <citation type="submission" date="2006-07" db="EMBL/GenBank/DDBJ databases">
        <authorList>
            <person name="Qin X."/>
            <person name="Weinstock G.M."/>
        </authorList>
    </citation>
    <scope>NUCLEOTIDE SEQUENCE [LARGE SCALE GENOMIC DNA]</scope>
    <source>
        <strain evidence="1">ATCC 10953</strain>
    </source>
</reference>
<evidence type="ECO:0000313" key="1">
    <source>
        <dbReference type="EMBL" id="EDK89337.1"/>
    </source>
</evidence>
<dbReference type="Proteomes" id="UP000001921">
    <property type="component" value="Chromosome"/>
</dbReference>
<organism evidence="1">
    <name type="scientific">Fusobacterium polymorphum ATCC 10953</name>
    <dbReference type="NCBI Taxonomy" id="393480"/>
    <lineage>
        <taxon>Bacteria</taxon>
        <taxon>Fusobacteriati</taxon>
        <taxon>Fusobacteriota</taxon>
        <taxon>Fusobacteriia</taxon>
        <taxon>Fusobacteriales</taxon>
        <taxon>Fusobacteriaceae</taxon>
        <taxon>Fusobacterium</taxon>
    </lineage>
</organism>
<dbReference type="HOGENOM" id="CLU_3396682_0_0_0"/>
<proteinExistence type="predicted"/>
<gene>
    <name evidence="1" type="ORF">FNP_1556</name>
</gene>
<accession>A5TWR2</accession>